<dbReference type="SUPFAM" id="SSF51735">
    <property type="entry name" value="NAD(P)-binding Rossmann-fold domains"/>
    <property type="match status" value="1"/>
</dbReference>
<dbReference type="SMART" id="SM00829">
    <property type="entry name" value="PKS_ER"/>
    <property type="match status" value="1"/>
</dbReference>
<dbReference type="InterPro" id="IPR014188">
    <property type="entry name" value="Acrylyl-CoA_reductase_AcuI"/>
</dbReference>
<dbReference type="Gene3D" id="3.40.50.720">
    <property type="entry name" value="NAD(P)-binding Rossmann-like Domain"/>
    <property type="match status" value="1"/>
</dbReference>
<dbReference type="Pfam" id="PF00107">
    <property type="entry name" value="ADH_zinc_N"/>
    <property type="match status" value="1"/>
</dbReference>
<dbReference type="InterPro" id="IPR013149">
    <property type="entry name" value="ADH-like_C"/>
</dbReference>
<accession>A0A829Y5A7</accession>
<organism evidence="2 3">
    <name type="scientific">Steroidobacter agaridevorans</name>
    <dbReference type="NCBI Taxonomy" id="2695856"/>
    <lineage>
        <taxon>Bacteria</taxon>
        <taxon>Pseudomonadati</taxon>
        <taxon>Pseudomonadota</taxon>
        <taxon>Gammaproteobacteria</taxon>
        <taxon>Steroidobacterales</taxon>
        <taxon>Steroidobacteraceae</taxon>
        <taxon>Steroidobacter</taxon>
    </lineage>
</organism>
<reference evidence="3" key="1">
    <citation type="submission" date="2020-01" db="EMBL/GenBank/DDBJ databases">
        <title>'Steroidobacter agaridevorans' sp. nov., agar-degrading bacteria isolated from rhizosphere soils.</title>
        <authorList>
            <person name="Ikenaga M."/>
            <person name="Kataoka M."/>
            <person name="Murouchi A."/>
            <person name="Katsuragi S."/>
            <person name="Sakai M."/>
        </authorList>
    </citation>
    <scope>NUCLEOTIDE SEQUENCE [LARGE SCALE GENOMIC DNA]</scope>
    <source>
        <strain evidence="3">YU21-B</strain>
    </source>
</reference>
<proteinExistence type="predicted"/>
<dbReference type="PANTHER" id="PTHR43677">
    <property type="entry name" value="SHORT-CHAIN DEHYDROGENASE/REDUCTASE"/>
    <property type="match status" value="1"/>
</dbReference>
<feature type="domain" description="Enoyl reductase (ER)" evidence="1">
    <location>
        <begin position="18"/>
        <end position="326"/>
    </location>
</feature>
<dbReference type="EMBL" id="BLJN01000001">
    <property type="protein sequence ID" value="GFE78400.1"/>
    <property type="molecule type" value="Genomic_DNA"/>
</dbReference>
<protein>
    <submittedName>
        <fullName evidence="2">Putative quinone oxidoreductase YhfP</fullName>
    </submittedName>
</protein>
<evidence type="ECO:0000259" key="1">
    <source>
        <dbReference type="SMART" id="SM00829"/>
    </source>
</evidence>
<dbReference type="GO" id="GO:0043957">
    <property type="term" value="F:acryloyl-CoA reductase (NADPH) activity"/>
    <property type="evidence" value="ECO:0007669"/>
    <property type="project" value="TreeGrafter"/>
</dbReference>
<dbReference type="RefSeq" id="WP_161810311.1">
    <property type="nucleotide sequence ID" value="NZ_BLJN01000001.1"/>
</dbReference>
<keyword evidence="3" id="KW-1185">Reference proteome</keyword>
<dbReference type="Proteomes" id="UP000445000">
    <property type="component" value="Unassembled WGS sequence"/>
</dbReference>
<dbReference type="AlphaFoldDB" id="A0A829Y5A7"/>
<comment type="caution">
    <text evidence="2">The sequence shown here is derived from an EMBL/GenBank/DDBJ whole genome shotgun (WGS) entry which is preliminary data.</text>
</comment>
<gene>
    <name evidence="2" type="primary">yhfP</name>
    <name evidence="2" type="ORF">GCM10011487_04000</name>
</gene>
<dbReference type="InterPro" id="IPR011032">
    <property type="entry name" value="GroES-like_sf"/>
</dbReference>
<evidence type="ECO:0000313" key="2">
    <source>
        <dbReference type="EMBL" id="GFE78400.1"/>
    </source>
</evidence>
<dbReference type="PANTHER" id="PTHR43677:SF1">
    <property type="entry name" value="ACRYLYL-COA REDUCTASE ACUI-RELATED"/>
    <property type="match status" value="1"/>
</dbReference>
<dbReference type="NCBIfam" id="TIGR02823">
    <property type="entry name" value="oxido_YhdH"/>
    <property type="match status" value="1"/>
</dbReference>
<name>A0A829Y5A7_9GAMM</name>
<sequence length="330" mass="35204">MQSFRAFRIHQEAGKIVSRMETIGLNDLAEGEVVVKVRYSTINYKDALAATGAGKILRRYPLVGGIDLAGEVVSSSDPQFQPGQKVLVTGSELSETRDGGYAEYARLKSDSVVPIPSGLDEFQAMAIGTAGYTAALAVHRMEQNGQQPDGGDIVVTGATGGVGSIAVDMLAARGYSVVAVTGKQSSVDYLQRLGAARVLLRDQINTGSRPLEEAQFAGAIDNVGGELLTWLTRTVKFWGNIASIGLAASPELKTTVMPFILRGVSLLGINSVYTPRPLRLQVWQRLATDLKPRHLDSIVTRTIAFEQLPGAFDGYLQAGVTGRTVVRIAG</sequence>
<dbReference type="SUPFAM" id="SSF50129">
    <property type="entry name" value="GroES-like"/>
    <property type="match status" value="1"/>
</dbReference>
<dbReference type="InterPro" id="IPR020843">
    <property type="entry name" value="ER"/>
</dbReference>
<dbReference type="InterPro" id="IPR036291">
    <property type="entry name" value="NAD(P)-bd_dom_sf"/>
</dbReference>
<dbReference type="Pfam" id="PF08240">
    <property type="entry name" value="ADH_N"/>
    <property type="match status" value="1"/>
</dbReference>
<dbReference type="InterPro" id="IPR013154">
    <property type="entry name" value="ADH-like_N"/>
</dbReference>
<dbReference type="InterPro" id="IPR051397">
    <property type="entry name" value="Zn-ADH-like_protein"/>
</dbReference>
<dbReference type="CDD" id="cd05280">
    <property type="entry name" value="MDR_yhdh_yhfp"/>
    <property type="match status" value="1"/>
</dbReference>
<dbReference type="Gene3D" id="3.90.180.10">
    <property type="entry name" value="Medium-chain alcohol dehydrogenases, catalytic domain"/>
    <property type="match status" value="1"/>
</dbReference>
<evidence type="ECO:0000313" key="3">
    <source>
        <dbReference type="Proteomes" id="UP000445000"/>
    </source>
</evidence>